<dbReference type="UniPathway" id="UPA00047">
    <property type="reaction ID" value="UER00058"/>
</dbReference>
<gene>
    <name evidence="19" type="ordered locus">Clocl_1354</name>
</gene>
<dbReference type="EC" id="2.6.1.42" evidence="17"/>
<evidence type="ECO:0000256" key="9">
    <source>
        <dbReference type="ARBA" id="ARBA00022898"/>
    </source>
</evidence>
<dbReference type="PANTHER" id="PTHR11825:SF44">
    <property type="entry name" value="BRANCHED-CHAIN-AMINO-ACID AMINOTRANSFERASE"/>
    <property type="match status" value="1"/>
</dbReference>
<evidence type="ECO:0000256" key="2">
    <source>
        <dbReference type="ARBA" id="ARBA00004824"/>
    </source>
</evidence>
<keyword evidence="8 17" id="KW-0808">Transferase</keyword>
<dbReference type="Pfam" id="PF01063">
    <property type="entry name" value="Aminotran_4"/>
    <property type="match status" value="1"/>
</dbReference>
<dbReference type="GO" id="GO:0052656">
    <property type="term" value="F:L-isoleucine-2-oxoglutarate transaminase activity"/>
    <property type="evidence" value="ECO:0007669"/>
    <property type="project" value="RHEA"/>
</dbReference>
<evidence type="ECO:0000256" key="6">
    <source>
        <dbReference type="ARBA" id="ARBA00022576"/>
    </source>
</evidence>
<evidence type="ECO:0000256" key="16">
    <source>
        <dbReference type="RuleBase" id="RU004516"/>
    </source>
</evidence>
<name>G8M0G0_ACECE</name>
<dbReference type="InterPro" id="IPR036038">
    <property type="entry name" value="Aminotransferase-like"/>
</dbReference>
<protein>
    <recommendedName>
        <fullName evidence="17">Branched-chain-amino-acid aminotransferase</fullName>
        <ecNumber evidence="17">2.6.1.42</ecNumber>
    </recommendedName>
</protein>
<dbReference type="PANTHER" id="PTHR11825">
    <property type="entry name" value="SUBGROUP IIII AMINOTRANSFERASE"/>
    <property type="match status" value="1"/>
</dbReference>
<dbReference type="NCBIfam" id="NF009897">
    <property type="entry name" value="PRK13357.1"/>
    <property type="match status" value="1"/>
</dbReference>
<dbReference type="InterPro" id="IPR043131">
    <property type="entry name" value="BCAT-like_N"/>
</dbReference>
<evidence type="ECO:0000256" key="1">
    <source>
        <dbReference type="ARBA" id="ARBA00001933"/>
    </source>
</evidence>
<reference evidence="20" key="1">
    <citation type="submission" date="2011-12" db="EMBL/GenBank/DDBJ databases">
        <title>Complete sequence of Clostridium clariflavum DSM 19732.</title>
        <authorList>
            <consortium name="US DOE Joint Genome Institute"/>
            <person name="Lucas S."/>
            <person name="Han J."/>
            <person name="Lapidus A."/>
            <person name="Cheng J.-F."/>
            <person name="Goodwin L."/>
            <person name="Pitluck S."/>
            <person name="Peters L."/>
            <person name="Teshima H."/>
            <person name="Detter J.C."/>
            <person name="Han C."/>
            <person name="Tapia R."/>
            <person name="Land M."/>
            <person name="Hauser L."/>
            <person name="Kyrpides N."/>
            <person name="Ivanova N."/>
            <person name="Pagani I."/>
            <person name="Kitzmiller T."/>
            <person name="Lynd L."/>
            <person name="Izquierdo J."/>
            <person name="Woyke T."/>
        </authorList>
    </citation>
    <scope>NUCLEOTIDE SEQUENCE [LARGE SCALE GENOMIC DNA]</scope>
    <source>
        <strain evidence="20">DSM 19732 / NBRC 101661 / EBR45</strain>
    </source>
</reference>
<dbReference type="Proteomes" id="UP000005435">
    <property type="component" value="Chromosome"/>
</dbReference>
<comment type="pathway">
    <text evidence="4 18">Amino-acid biosynthesis; L-leucine biosynthesis; L-leucine from 3-methyl-2-oxobutanoate: step 4/4.</text>
</comment>
<comment type="pathway">
    <text evidence="2 18">Amino-acid biosynthesis; L-isoleucine biosynthesis; L-isoleucine from 2-oxobutanoate: step 4/4.</text>
</comment>
<dbReference type="Gene3D" id="3.20.10.10">
    <property type="entry name" value="D-amino Acid Aminotransferase, subunit A, domain 2"/>
    <property type="match status" value="1"/>
</dbReference>
<evidence type="ECO:0000256" key="5">
    <source>
        <dbReference type="ARBA" id="ARBA00009320"/>
    </source>
</evidence>
<dbReference type="STRING" id="720554.Clocl_1354"/>
<accession>G8M0G0</accession>
<dbReference type="HOGENOM" id="CLU_031922_0_2_9"/>
<comment type="pathway">
    <text evidence="3 18">Amino-acid biosynthesis; L-valine biosynthesis; L-valine from pyruvate: step 4/4.</text>
</comment>
<dbReference type="RefSeq" id="WP_014254619.1">
    <property type="nucleotide sequence ID" value="NC_016627.1"/>
</dbReference>
<dbReference type="EMBL" id="CP003065">
    <property type="protein sequence ID" value="AEV68005.1"/>
    <property type="molecule type" value="Genomic_DNA"/>
</dbReference>
<evidence type="ECO:0000256" key="8">
    <source>
        <dbReference type="ARBA" id="ARBA00022679"/>
    </source>
</evidence>
<evidence type="ECO:0000256" key="17">
    <source>
        <dbReference type="RuleBase" id="RU004517"/>
    </source>
</evidence>
<keyword evidence="9 16" id="KW-0663">Pyridoxal phosphate</keyword>
<evidence type="ECO:0000256" key="3">
    <source>
        <dbReference type="ARBA" id="ARBA00004931"/>
    </source>
</evidence>
<dbReference type="NCBIfam" id="TIGR01123">
    <property type="entry name" value="ilvE_II"/>
    <property type="match status" value="1"/>
</dbReference>
<evidence type="ECO:0000256" key="18">
    <source>
        <dbReference type="RuleBase" id="RU004519"/>
    </source>
</evidence>
<dbReference type="GO" id="GO:0052655">
    <property type="term" value="F:L-valine-2-oxoglutarate transaminase activity"/>
    <property type="evidence" value="ECO:0007669"/>
    <property type="project" value="RHEA"/>
</dbReference>
<comment type="similarity">
    <text evidence="5 15">Belongs to the class-IV pyridoxal-phosphate-dependent aminotransferase family.</text>
</comment>
<keyword evidence="20" id="KW-1185">Reference proteome</keyword>
<evidence type="ECO:0000256" key="12">
    <source>
        <dbReference type="ARBA" id="ARBA00048798"/>
    </source>
</evidence>
<dbReference type="InterPro" id="IPR018300">
    <property type="entry name" value="Aminotrans_IV_CS"/>
</dbReference>
<comment type="catalytic activity">
    <reaction evidence="13 17">
        <text>L-leucine + 2-oxoglutarate = 4-methyl-2-oxopentanoate + L-glutamate</text>
        <dbReference type="Rhea" id="RHEA:18321"/>
        <dbReference type="ChEBI" id="CHEBI:16810"/>
        <dbReference type="ChEBI" id="CHEBI:17865"/>
        <dbReference type="ChEBI" id="CHEBI:29985"/>
        <dbReference type="ChEBI" id="CHEBI:57427"/>
        <dbReference type="EC" id="2.6.1.42"/>
    </reaction>
</comment>
<dbReference type="Gene3D" id="3.30.470.10">
    <property type="match status" value="1"/>
</dbReference>
<dbReference type="InterPro" id="IPR005786">
    <property type="entry name" value="B_amino_transII"/>
</dbReference>
<dbReference type="eggNOG" id="COG0115">
    <property type="taxonomic scope" value="Bacteria"/>
</dbReference>
<keyword evidence="10 17" id="KW-0100">Branched-chain amino acid biosynthesis</keyword>
<comment type="catalytic activity">
    <reaction evidence="11 17">
        <text>L-valine + 2-oxoglutarate = 3-methyl-2-oxobutanoate + L-glutamate</text>
        <dbReference type="Rhea" id="RHEA:24813"/>
        <dbReference type="ChEBI" id="CHEBI:11851"/>
        <dbReference type="ChEBI" id="CHEBI:16810"/>
        <dbReference type="ChEBI" id="CHEBI:29985"/>
        <dbReference type="ChEBI" id="CHEBI:57762"/>
        <dbReference type="EC" id="2.6.1.42"/>
    </reaction>
</comment>
<keyword evidence="7 17" id="KW-0028">Amino-acid biosynthesis</keyword>
<dbReference type="GO" id="GO:0009097">
    <property type="term" value="P:isoleucine biosynthetic process"/>
    <property type="evidence" value="ECO:0007669"/>
    <property type="project" value="UniProtKB-UniPathway"/>
</dbReference>
<comment type="cofactor">
    <cofactor evidence="1 16">
        <name>pyridoxal 5'-phosphate</name>
        <dbReference type="ChEBI" id="CHEBI:597326"/>
    </cofactor>
</comment>
<dbReference type="InterPro" id="IPR001544">
    <property type="entry name" value="Aminotrans_IV"/>
</dbReference>
<feature type="modified residue" description="N6-(pyridoxal phosphate)lysine" evidence="14">
    <location>
        <position position="196"/>
    </location>
</feature>
<dbReference type="InterPro" id="IPR043132">
    <property type="entry name" value="BCAT-like_C"/>
</dbReference>
<organism evidence="19 20">
    <name type="scientific">Acetivibrio clariflavus (strain DSM 19732 / NBRC 101661 / EBR45)</name>
    <name type="common">Clostridium clariflavum</name>
    <dbReference type="NCBI Taxonomy" id="720554"/>
    <lineage>
        <taxon>Bacteria</taxon>
        <taxon>Bacillati</taxon>
        <taxon>Bacillota</taxon>
        <taxon>Clostridia</taxon>
        <taxon>Eubacteriales</taxon>
        <taxon>Oscillospiraceae</taxon>
        <taxon>Acetivibrio</taxon>
    </lineage>
</organism>
<sequence>MSYQITIEKTKNPKQKPDEHNLGFGIHFTDHMFTMDYTEGKGWHDPKIIPYSPLSLDPSCMVFHYGQAIFEGLKAYKSVNGDILLFRPRKNMERVNISNERLCIPPIDVDFAVEAIKTIVRVDQDWIPKSEGTSLYIRPFIISTDPYLGVRPSNTYKFLIILSPVGAYYKEGINPVKIYVENKYVRTVKGGIGYAKTPGNYAASLKAQMEAKEKGYTQVLWLDGIERKYVEEVGTMNVFFKINGEVITPSLEGTILAGITRDSTIELLKSMGVKVTERRISIEEIYEAHEKGTLEEAFGTGTAAVISPIGELNWNGKIIQINDGKIGEISSKVYDTITGIQSGKIEDPFGWIVKV</sequence>
<dbReference type="UniPathway" id="UPA00049">
    <property type="reaction ID" value="UER00062"/>
</dbReference>
<dbReference type="KEGG" id="ccl:Clocl_1354"/>
<dbReference type="CDD" id="cd01557">
    <property type="entry name" value="BCAT_beta_family"/>
    <property type="match status" value="1"/>
</dbReference>
<comment type="catalytic activity">
    <reaction evidence="12 17">
        <text>L-isoleucine + 2-oxoglutarate = (S)-3-methyl-2-oxopentanoate + L-glutamate</text>
        <dbReference type="Rhea" id="RHEA:24801"/>
        <dbReference type="ChEBI" id="CHEBI:16810"/>
        <dbReference type="ChEBI" id="CHEBI:29985"/>
        <dbReference type="ChEBI" id="CHEBI:35146"/>
        <dbReference type="ChEBI" id="CHEBI:58045"/>
        <dbReference type="EC" id="2.6.1.42"/>
    </reaction>
</comment>
<dbReference type="UniPathway" id="UPA00048">
    <property type="reaction ID" value="UER00073"/>
</dbReference>
<reference evidence="19 20" key="2">
    <citation type="journal article" date="2012" name="Stand. Genomic Sci.">
        <title>Complete Genome Sequence of Clostridium clariflavum DSM 19732.</title>
        <authorList>
            <person name="Izquierdo J.A."/>
            <person name="Goodwin L."/>
            <person name="Davenport K.W."/>
            <person name="Teshima H."/>
            <person name="Bruce D."/>
            <person name="Detter C."/>
            <person name="Tapia R."/>
            <person name="Han S."/>
            <person name="Land M."/>
            <person name="Hauser L."/>
            <person name="Jeffries C.D."/>
            <person name="Han J."/>
            <person name="Pitluck S."/>
            <person name="Nolan M."/>
            <person name="Chen A."/>
            <person name="Huntemann M."/>
            <person name="Mavromatis K."/>
            <person name="Mikhailova N."/>
            <person name="Liolios K."/>
            <person name="Woyke T."/>
            <person name="Lynd L.R."/>
        </authorList>
    </citation>
    <scope>NUCLEOTIDE SEQUENCE [LARGE SCALE GENOMIC DNA]</scope>
    <source>
        <strain evidence="20">DSM 19732 / NBRC 101661 / EBR45</strain>
    </source>
</reference>
<dbReference type="AlphaFoldDB" id="G8M0G0"/>
<dbReference type="GO" id="GO:0052654">
    <property type="term" value="F:L-leucine-2-oxoglutarate transaminase activity"/>
    <property type="evidence" value="ECO:0007669"/>
    <property type="project" value="RHEA"/>
</dbReference>
<dbReference type="OrthoDB" id="9804984at2"/>
<evidence type="ECO:0000256" key="13">
    <source>
        <dbReference type="ARBA" id="ARBA00049229"/>
    </source>
</evidence>
<evidence type="ECO:0000256" key="14">
    <source>
        <dbReference type="PIRSR" id="PIRSR006468-1"/>
    </source>
</evidence>
<evidence type="ECO:0000256" key="10">
    <source>
        <dbReference type="ARBA" id="ARBA00023304"/>
    </source>
</evidence>
<dbReference type="SUPFAM" id="SSF56752">
    <property type="entry name" value="D-aminoacid aminotransferase-like PLP-dependent enzymes"/>
    <property type="match status" value="1"/>
</dbReference>
<dbReference type="GO" id="GO:0009099">
    <property type="term" value="P:L-valine biosynthetic process"/>
    <property type="evidence" value="ECO:0007669"/>
    <property type="project" value="UniProtKB-UniPathway"/>
</dbReference>
<evidence type="ECO:0000256" key="4">
    <source>
        <dbReference type="ARBA" id="ARBA00005072"/>
    </source>
</evidence>
<evidence type="ECO:0000256" key="7">
    <source>
        <dbReference type="ARBA" id="ARBA00022605"/>
    </source>
</evidence>
<keyword evidence="6 17" id="KW-0032">Aminotransferase</keyword>
<dbReference type="PIRSF" id="PIRSF006468">
    <property type="entry name" value="BCAT1"/>
    <property type="match status" value="1"/>
</dbReference>
<dbReference type="PROSITE" id="PS00770">
    <property type="entry name" value="AA_TRANSFER_CLASS_4"/>
    <property type="match status" value="1"/>
</dbReference>
<evidence type="ECO:0000313" key="20">
    <source>
        <dbReference type="Proteomes" id="UP000005435"/>
    </source>
</evidence>
<dbReference type="InterPro" id="IPR033939">
    <property type="entry name" value="BCAT_family"/>
</dbReference>
<evidence type="ECO:0000256" key="15">
    <source>
        <dbReference type="RuleBase" id="RU004106"/>
    </source>
</evidence>
<dbReference type="GO" id="GO:0009098">
    <property type="term" value="P:L-leucine biosynthetic process"/>
    <property type="evidence" value="ECO:0007669"/>
    <property type="project" value="UniProtKB-UniPathway"/>
</dbReference>
<evidence type="ECO:0000256" key="11">
    <source>
        <dbReference type="ARBA" id="ARBA00048212"/>
    </source>
</evidence>
<proteinExistence type="inferred from homology"/>
<evidence type="ECO:0000313" key="19">
    <source>
        <dbReference type="EMBL" id="AEV68005.1"/>
    </source>
</evidence>